<organism evidence="2 3">
    <name type="scientific">Pleurodeles waltl</name>
    <name type="common">Iberian ribbed newt</name>
    <dbReference type="NCBI Taxonomy" id="8319"/>
    <lineage>
        <taxon>Eukaryota</taxon>
        <taxon>Metazoa</taxon>
        <taxon>Chordata</taxon>
        <taxon>Craniata</taxon>
        <taxon>Vertebrata</taxon>
        <taxon>Euteleostomi</taxon>
        <taxon>Amphibia</taxon>
        <taxon>Batrachia</taxon>
        <taxon>Caudata</taxon>
        <taxon>Salamandroidea</taxon>
        <taxon>Salamandridae</taxon>
        <taxon>Pleurodelinae</taxon>
        <taxon>Pleurodeles</taxon>
    </lineage>
</organism>
<gene>
    <name evidence="2" type="ORF">NDU88_001996</name>
</gene>
<accession>A0AAV7Q8N1</accession>
<feature type="region of interest" description="Disordered" evidence="1">
    <location>
        <begin position="119"/>
        <end position="139"/>
    </location>
</feature>
<name>A0AAV7Q8N1_PLEWA</name>
<sequence>MGRQHSCEREMKQACSQSNMAAWDSLNKRTRGVLVSQMQMGTWKEGPTLEMLSKAENRLECEEEGTEKMEAVWDIREGVKETERTLEACEGRERKEVGIERTERLSEGAKCVKYKAARSTRERQTSQSRHAPTQWPEWRRRRDPVRCSPFSGPPHKCKAFDFLVGGSCLWHRHW</sequence>
<dbReference type="Proteomes" id="UP001066276">
    <property type="component" value="Chromosome 6"/>
</dbReference>
<proteinExistence type="predicted"/>
<reference evidence="2" key="1">
    <citation type="journal article" date="2022" name="bioRxiv">
        <title>Sequencing and chromosome-scale assembly of the giantPleurodeles waltlgenome.</title>
        <authorList>
            <person name="Brown T."/>
            <person name="Elewa A."/>
            <person name="Iarovenko S."/>
            <person name="Subramanian E."/>
            <person name="Araus A.J."/>
            <person name="Petzold A."/>
            <person name="Susuki M."/>
            <person name="Suzuki K.-i.T."/>
            <person name="Hayashi T."/>
            <person name="Toyoda A."/>
            <person name="Oliveira C."/>
            <person name="Osipova E."/>
            <person name="Leigh N.D."/>
            <person name="Simon A."/>
            <person name="Yun M.H."/>
        </authorList>
    </citation>
    <scope>NUCLEOTIDE SEQUENCE</scope>
    <source>
        <strain evidence="2">20211129_DDA</strain>
        <tissue evidence="2">Liver</tissue>
    </source>
</reference>
<evidence type="ECO:0000256" key="1">
    <source>
        <dbReference type="SAM" id="MobiDB-lite"/>
    </source>
</evidence>
<dbReference type="EMBL" id="JANPWB010000010">
    <property type="protein sequence ID" value="KAJ1135557.1"/>
    <property type="molecule type" value="Genomic_DNA"/>
</dbReference>
<evidence type="ECO:0000313" key="3">
    <source>
        <dbReference type="Proteomes" id="UP001066276"/>
    </source>
</evidence>
<protein>
    <submittedName>
        <fullName evidence="2">Uncharacterized protein</fullName>
    </submittedName>
</protein>
<keyword evidence="3" id="KW-1185">Reference proteome</keyword>
<evidence type="ECO:0000313" key="2">
    <source>
        <dbReference type="EMBL" id="KAJ1135557.1"/>
    </source>
</evidence>
<dbReference type="AlphaFoldDB" id="A0AAV7Q8N1"/>
<comment type="caution">
    <text evidence="2">The sequence shown here is derived from an EMBL/GenBank/DDBJ whole genome shotgun (WGS) entry which is preliminary data.</text>
</comment>